<dbReference type="AlphaFoldDB" id="A0A1V4IA00"/>
<gene>
    <name evidence="5" type="primary">citX</name>
    <name evidence="5" type="ORF">CLOTH_08600</name>
</gene>
<dbReference type="GO" id="GO:0016829">
    <property type="term" value="F:lyase activity"/>
    <property type="evidence" value="ECO:0007669"/>
    <property type="project" value="UniProtKB-KW"/>
</dbReference>
<dbReference type="Pfam" id="PF03802">
    <property type="entry name" value="CitX"/>
    <property type="match status" value="1"/>
</dbReference>
<dbReference type="EC" id="2.7.7.61" evidence="1"/>
<comment type="catalytic activity">
    <reaction evidence="4">
        <text>apo-[citrate lyase ACP] + 2'-(5''-triphospho-alpha-D-ribosyl)-3'-dephospho-CoA = holo-[citrate lyase ACP] + diphosphate</text>
        <dbReference type="Rhea" id="RHEA:16333"/>
        <dbReference type="Rhea" id="RHEA-COMP:10157"/>
        <dbReference type="Rhea" id="RHEA-COMP:10158"/>
        <dbReference type="ChEBI" id="CHEBI:29999"/>
        <dbReference type="ChEBI" id="CHEBI:33019"/>
        <dbReference type="ChEBI" id="CHEBI:61378"/>
        <dbReference type="ChEBI" id="CHEBI:82683"/>
        <dbReference type="EC" id="2.7.7.61"/>
    </reaction>
</comment>
<protein>
    <recommendedName>
        <fullName evidence="1">citrate lyase holo-[acyl-carrier protein] synthase</fullName>
        <ecNumber evidence="1">2.7.7.61</ecNumber>
    </recommendedName>
</protein>
<name>A0A1V4IA00_9FIRM</name>
<dbReference type="STRING" id="29349.CLOTH_08600"/>
<dbReference type="GO" id="GO:0050519">
    <property type="term" value="F:holo-citrate lyase synthase activity"/>
    <property type="evidence" value="ECO:0007669"/>
    <property type="project" value="UniProtKB-EC"/>
</dbReference>
<dbReference type="InterPro" id="IPR005551">
    <property type="entry name" value="CitX"/>
</dbReference>
<evidence type="ECO:0000256" key="1">
    <source>
        <dbReference type="ARBA" id="ARBA00012524"/>
    </source>
</evidence>
<dbReference type="OrthoDB" id="3196716at2"/>
<keyword evidence="2 5" id="KW-0808">Transferase</keyword>
<dbReference type="GO" id="GO:0051191">
    <property type="term" value="P:prosthetic group biosynthetic process"/>
    <property type="evidence" value="ECO:0007669"/>
    <property type="project" value="InterPro"/>
</dbReference>
<keyword evidence="3 5" id="KW-0548">Nucleotidyltransferase</keyword>
<dbReference type="NCBIfam" id="TIGR03124">
    <property type="entry name" value="citrate_citX"/>
    <property type="match status" value="1"/>
</dbReference>
<keyword evidence="5" id="KW-0456">Lyase</keyword>
<accession>A0A1V4IA00</accession>
<dbReference type="RefSeq" id="WP_079411536.1">
    <property type="nucleotide sequence ID" value="NZ_MZGW01000002.1"/>
</dbReference>
<reference evidence="5 6" key="1">
    <citation type="submission" date="2017-03" db="EMBL/GenBank/DDBJ databases">
        <title>Genome sequence of Clostridium thermoalcaliphilum DSM 7309.</title>
        <authorList>
            <person name="Poehlein A."/>
            <person name="Daniel R."/>
        </authorList>
    </citation>
    <scope>NUCLEOTIDE SEQUENCE [LARGE SCALE GENOMIC DNA]</scope>
    <source>
        <strain evidence="5 6">DSM 7309</strain>
    </source>
</reference>
<evidence type="ECO:0000313" key="5">
    <source>
        <dbReference type="EMBL" id="OPJ56455.1"/>
    </source>
</evidence>
<keyword evidence="6" id="KW-1185">Reference proteome</keyword>
<dbReference type="EMBL" id="MZGW01000002">
    <property type="protein sequence ID" value="OPJ56455.1"/>
    <property type="molecule type" value="Genomic_DNA"/>
</dbReference>
<proteinExistence type="predicted"/>
<organism evidence="5 6">
    <name type="scientific">Alkalithermobacter paradoxus</name>
    <dbReference type="NCBI Taxonomy" id="29349"/>
    <lineage>
        <taxon>Bacteria</taxon>
        <taxon>Bacillati</taxon>
        <taxon>Bacillota</taxon>
        <taxon>Clostridia</taxon>
        <taxon>Peptostreptococcales</taxon>
        <taxon>Tepidibacteraceae</taxon>
        <taxon>Alkalithermobacter</taxon>
    </lineage>
</organism>
<dbReference type="Proteomes" id="UP000190140">
    <property type="component" value="Unassembled WGS sequence"/>
</dbReference>
<evidence type="ECO:0000256" key="2">
    <source>
        <dbReference type="ARBA" id="ARBA00022679"/>
    </source>
</evidence>
<evidence type="ECO:0000313" key="6">
    <source>
        <dbReference type="Proteomes" id="UP000190140"/>
    </source>
</evidence>
<sequence>MLSIDIQKLQKVLYGREQRVKLQRELLKNYKVPLISFTLNIPGPEKNSILFNEIHSIGVHVLEKELEDRNIHIVYSQSNSSFAGLEKFLCVDWDVDSIKRLTVSIEQNHDLGRLFDFDILSEDGHQISRESLGLQGRKCLLCGEKPIVCIRSKKHSLDELLNAVHAIIRKYELNNNLKLAE</sequence>
<evidence type="ECO:0000256" key="4">
    <source>
        <dbReference type="ARBA" id="ARBA00048574"/>
    </source>
</evidence>
<evidence type="ECO:0000256" key="3">
    <source>
        <dbReference type="ARBA" id="ARBA00022695"/>
    </source>
</evidence>
<comment type="caution">
    <text evidence="5">The sequence shown here is derived from an EMBL/GenBank/DDBJ whole genome shotgun (WGS) entry which is preliminary data.</text>
</comment>